<dbReference type="Gene3D" id="3.40.50.300">
    <property type="entry name" value="P-loop containing nucleotide triphosphate hydrolases"/>
    <property type="match status" value="1"/>
</dbReference>
<evidence type="ECO:0000256" key="3">
    <source>
        <dbReference type="ARBA" id="ARBA00022741"/>
    </source>
</evidence>
<reference evidence="10 11" key="1">
    <citation type="submission" date="2020-07" db="EMBL/GenBank/DDBJ databases">
        <title>Facklamia lactis sp. nov., isolated from raw milk.</title>
        <authorList>
            <person name="Doll E.V."/>
            <person name="Huptas C."/>
            <person name="Staib L."/>
            <person name="Wenning M."/>
            <person name="Scherer S."/>
        </authorList>
    </citation>
    <scope>NUCLEOTIDE SEQUENCE [LARGE SCALE GENOMIC DNA]</scope>
    <source>
        <strain evidence="10 11">DSM 111018</strain>
    </source>
</reference>
<gene>
    <name evidence="10" type="ORF">HZY91_07330</name>
</gene>
<keyword evidence="2 7" id="KW-0812">Transmembrane</keyword>
<evidence type="ECO:0000256" key="4">
    <source>
        <dbReference type="ARBA" id="ARBA00022840"/>
    </source>
</evidence>
<dbReference type="SUPFAM" id="SSF90123">
    <property type="entry name" value="ABC transporter transmembrane region"/>
    <property type="match status" value="1"/>
</dbReference>
<evidence type="ECO:0000259" key="9">
    <source>
        <dbReference type="PROSITE" id="PS50929"/>
    </source>
</evidence>
<protein>
    <submittedName>
        <fullName evidence="10">ABC transporter ATP-binding protein</fullName>
    </submittedName>
</protein>
<comment type="subcellular location">
    <subcellularLocation>
        <location evidence="1">Cell membrane</location>
        <topology evidence="1">Multi-pass membrane protein</topology>
    </subcellularLocation>
</comment>
<dbReference type="PROSITE" id="PS50893">
    <property type="entry name" value="ABC_TRANSPORTER_2"/>
    <property type="match status" value="1"/>
</dbReference>
<keyword evidence="6 7" id="KW-0472">Membrane</keyword>
<dbReference type="PROSITE" id="PS50929">
    <property type="entry name" value="ABC_TM1F"/>
    <property type="match status" value="1"/>
</dbReference>
<feature type="transmembrane region" description="Helical" evidence="7">
    <location>
        <begin position="147"/>
        <end position="168"/>
    </location>
</feature>
<evidence type="ECO:0000256" key="5">
    <source>
        <dbReference type="ARBA" id="ARBA00022989"/>
    </source>
</evidence>
<accession>A0ABS0LRB6</accession>
<keyword evidence="5 7" id="KW-1133">Transmembrane helix</keyword>
<dbReference type="Pfam" id="PF00664">
    <property type="entry name" value="ABC_membrane"/>
    <property type="match status" value="1"/>
</dbReference>
<dbReference type="InterPro" id="IPR003439">
    <property type="entry name" value="ABC_transporter-like_ATP-bd"/>
</dbReference>
<name>A0ABS0LRB6_9LACT</name>
<feature type="transmembrane region" description="Helical" evidence="7">
    <location>
        <begin position="43"/>
        <end position="69"/>
    </location>
</feature>
<keyword evidence="4 10" id="KW-0067">ATP-binding</keyword>
<feature type="transmembrane region" description="Helical" evidence="7">
    <location>
        <begin position="121"/>
        <end position="141"/>
    </location>
</feature>
<dbReference type="GO" id="GO:0005524">
    <property type="term" value="F:ATP binding"/>
    <property type="evidence" value="ECO:0007669"/>
    <property type="project" value="UniProtKB-KW"/>
</dbReference>
<dbReference type="RefSeq" id="WP_197115626.1">
    <property type="nucleotide sequence ID" value="NZ_JACBXQ010000004.1"/>
</dbReference>
<evidence type="ECO:0000256" key="6">
    <source>
        <dbReference type="ARBA" id="ARBA00023136"/>
    </source>
</evidence>
<dbReference type="InterPro" id="IPR017871">
    <property type="entry name" value="ABC_transporter-like_CS"/>
</dbReference>
<feature type="domain" description="ABC transporter" evidence="8">
    <location>
        <begin position="318"/>
        <end position="552"/>
    </location>
</feature>
<dbReference type="InterPro" id="IPR011527">
    <property type="entry name" value="ABC1_TM_dom"/>
</dbReference>
<evidence type="ECO:0000313" key="11">
    <source>
        <dbReference type="Proteomes" id="UP000721415"/>
    </source>
</evidence>
<evidence type="ECO:0000256" key="1">
    <source>
        <dbReference type="ARBA" id="ARBA00004651"/>
    </source>
</evidence>
<dbReference type="Proteomes" id="UP000721415">
    <property type="component" value="Unassembled WGS sequence"/>
</dbReference>
<dbReference type="SUPFAM" id="SSF52540">
    <property type="entry name" value="P-loop containing nucleoside triphosphate hydrolases"/>
    <property type="match status" value="1"/>
</dbReference>
<evidence type="ECO:0000256" key="7">
    <source>
        <dbReference type="SAM" id="Phobius"/>
    </source>
</evidence>
<sequence length="557" mass="62039">MKLIKNDRYLVAGMLLSILATFVAVIIPLILKSLIDKELTINIQNVILLIACFILQAILTGIGNYLIALHGEQSIVALRYKLNYHLIYMPQSYFDQQNSGELVSRIMNDSQQIRKFLTESLPNLVVGVLTIILSVCFLFTLDWKLTLSMLIIFPLMLTILIPMSKLSFKNSEKFQASMGSLTRHLTNMYRNTSFVKYATAEEQLLKEFETESQQNYEIAKSKYKVEAFTQPVGLGILFCSIAIIFGYGGYRVSIGAITIGTLMSFLIYTFQLLNPIGGLSQQISDYASMKGALTALEDIFHNPIEDFEKGYNFFSGDVHFKHVSFAYNDKNILKDISLTLPQGAQIAIVGPSGGGKSTIAKLLLGLYTVSEGTINIDDTNINQINLLKLRQSIAYISQDTYLIPGTIKDNLKLGLSHPVTDQEINRAIKLVGLEEDISNMTNGLDTEVGENGKLLSGGQKQRLSIAQALLRKSSIIIFDEATSNLDADNESIIIDLVNNVLKNITTITIAHRLSTVVNADEIIFLDNGTITGRGNHNDLFSNHADYRRYVEEQMINN</sequence>
<dbReference type="Gene3D" id="1.20.1560.10">
    <property type="entry name" value="ABC transporter type 1, transmembrane domain"/>
    <property type="match status" value="1"/>
</dbReference>
<evidence type="ECO:0000256" key="2">
    <source>
        <dbReference type="ARBA" id="ARBA00022692"/>
    </source>
</evidence>
<feature type="domain" description="ABC transmembrane type-1" evidence="9">
    <location>
        <begin position="11"/>
        <end position="288"/>
    </location>
</feature>
<dbReference type="CDD" id="cd18551">
    <property type="entry name" value="ABC_6TM_LmrA_like"/>
    <property type="match status" value="1"/>
</dbReference>
<keyword evidence="3" id="KW-0547">Nucleotide-binding</keyword>
<dbReference type="PANTHER" id="PTHR43394:SF1">
    <property type="entry name" value="ATP-BINDING CASSETTE SUB-FAMILY B MEMBER 10, MITOCHONDRIAL"/>
    <property type="match status" value="1"/>
</dbReference>
<feature type="transmembrane region" description="Helical" evidence="7">
    <location>
        <begin position="228"/>
        <end position="248"/>
    </location>
</feature>
<dbReference type="InterPro" id="IPR027417">
    <property type="entry name" value="P-loop_NTPase"/>
</dbReference>
<feature type="transmembrane region" description="Helical" evidence="7">
    <location>
        <begin position="9"/>
        <end position="31"/>
    </location>
</feature>
<dbReference type="EMBL" id="JACBXQ010000004">
    <property type="protein sequence ID" value="MBG9986706.1"/>
    <property type="molecule type" value="Genomic_DNA"/>
</dbReference>
<keyword evidence="11" id="KW-1185">Reference proteome</keyword>
<dbReference type="PANTHER" id="PTHR43394">
    <property type="entry name" value="ATP-DEPENDENT PERMEASE MDL1, MITOCHONDRIAL"/>
    <property type="match status" value="1"/>
</dbReference>
<comment type="caution">
    <text evidence="10">The sequence shown here is derived from an EMBL/GenBank/DDBJ whole genome shotgun (WGS) entry which is preliminary data.</text>
</comment>
<dbReference type="InterPro" id="IPR036640">
    <property type="entry name" value="ABC1_TM_sf"/>
</dbReference>
<dbReference type="PROSITE" id="PS00211">
    <property type="entry name" value="ABC_TRANSPORTER_1"/>
    <property type="match status" value="1"/>
</dbReference>
<evidence type="ECO:0000313" key="10">
    <source>
        <dbReference type="EMBL" id="MBG9986706.1"/>
    </source>
</evidence>
<organism evidence="10 11">
    <name type="scientific">Facklamia lactis</name>
    <dbReference type="NCBI Taxonomy" id="2749967"/>
    <lineage>
        <taxon>Bacteria</taxon>
        <taxon>Bacillati</taxon>
        <taxon>Bacillota</taxon>
        <taxon>Bacilli</taxon>
        <taxon>Lactobacillales</taxon>
        <taxon>Aerococcaceae</taxon>
        <taxon>Facklamia</taxon>
    </lineage>
</organism>
<dbReference type="SMART" id="SM00382">
    <property type="entry name" value="AAA"/>
    <property type="match status" value="1"/>
</dbReference>
<evidence type="ECO:0000259" key="8">
    <source>
        <dbReference type="PROSITE" id="PS50893"/>
    </source>
</evidence>
<dbReference type="InterPro" id="IPR003593">
    <property type="entry name" value="AAA+_ATPase"/>
</dbReference>
<dbReference type="InterPro" id="IPR039421">
    <property type="entry name" value="Type_1_exporter"/>
</dbReference>
<dbReference type="Pfam" id="PF00005">
    <property type="entry name" value="ABC_tran"/>
    <property type="match status" value="1"/>
</dbReference>
<proteinExistence type="predicted"/>